<comment type="cofactor">
    <cofactor evidence="1">
        <name>heme</name>
        <dbReference type="ChEBI" id="CHEBI:30413"/>
    </cofactor>
</comment>
<dbReference type="AlphaFoldDB" id="A0A1L9S0H2"/>
<proteinExistence type="inferred from homology"/>
<dbReference type="GO" id="GO:0005506">
    <property type="term" value="F:iron ion binding"/>
    <property type="evidence" value="ECO:0007669"/>
    <property type="project" value="InterPro"/>
</dbReference>
<dbReference type="OrthoDB" id="4473113at2759"/>
<evidence type="ECO:0000313" key="9">
    <source>
        <dbReference type="Proteomes" id="UP000184383"/>
    </source>
</evidence>
<evidence type="ECO:0000256" key="1">
    <source>
        <dbReference type="ARBA" id="ARBA00001971"/>
    </source>
</evidence>
<dbReference type="PANTHER" id="PTHR24305:SF29">
    <property type="entry name" value="BENZOATE-PARA-HYDROXYLASE"/>
    <property type="match status" value="1"/>
</dbReference>
<dbReference type="PANTHER" id="PTHR24305">
    <property type="entry name" value="CYTOCHROME P450"/>
    <property type="match status" value="1"/>
</dbReference>
<evidence type="ECO:0000256" key="3">
    <source>
        <dbReference type="ARBA" id="ARBA00022617"/>
    </source>
</evidence>
<dbReference type="Proteomes" id="UP000184383">
    <property type="component" value="Unassembled WGS sequence"/>
</dbReference>
<dbReference type="STRING" id="1073089.A0A1L9S0H2"/>
<keyword evidence="3" id="KW-0349">Heme</keyword>
<dbReference type="GeneID" id="63747608"/>
<dbReference type="RefSeq" id="XP_040694327.1">
    <property type="nucleotide sequence ID" value="XM_040831760.1"/>
</dbReference>
<dbReference type="EMBL" id="KV878209">
    <property type="protein sequence ID" value="OJJ40651.1"/>
    <property type="molecule type" value="Genomic_DNA"/>
</dbReference>
<comment type="similarity">
    <text evidence="2">Belongs to the cytochrome P450 family.</text>
</comment>
<dbReference type="InterPro" id="IPR050121">
    <property type="entry name" value="Cytochrome_P450_monoxygenase"/>
</dbReference>
<evidence type="ECO:0000313" key="8">
    <source>
        <dbReference type="EMBL" id="OJJ40651.1"/>
    </source>
</evidence>
<keyword evidence="6" id="KW-0408">Iron</keyword>
<reference evidence="9" key="1">
    <citation type="journal article" date="2017" name="Genome Biol.">
        <title>Comparative genomics reveals high biological diversity and specific adaptations in the industrially and medically important fungal genus Aspergillus.</title>
        <authorList>
            <person name="de Vries R.P."/>
            <person name="Riley R."/>
            <person name="Wiebenga A."/>
            <person name="Aguilar-Osorio G."/>
            <person name="Amillis S."/>
            <person name="Uchima C.A."/>
            <person name="Anderluh G."/>
            <person name="Asadollahi M."/>
            <person name="Askin M."/>
            <person name="Barry K."/>
            <person name="Battaglia E."/>
            <person name="Bayram O."/>
            <person name="Benocci T."/>
            <person name="Braus-Stromeyer S.A."/>
            <person name="Caldana C."/>
            <person name="Canovas D."/>
            <person name="Cerqueira G.C."/>
            <person name="Chen F."/>
            <person name="Chen W."/>
            <person name="Choi C."/>
            <person name="Clum A."/>
            <person name="Dos Santos R.A."/>
            <person name="Damasio A.R."/>
            <person name="Diallinas G."/>
            <person name="Emri T."/>
            <person name="Fekete E."/>
            <person name="Flipphi M."/>
            <person name="Freyberg S."/>
            <person name="Gallo A."/>
            <person name="Gournas C."/>
            <person name="Habgood R."/>
            <person name="Hainaut M."/>
            <person name="Harispe M.L."/>
            <person name="Henrissat B."/>
            <person name="Hilden K.S."/>
            <person name="Hope R."/>
            <person name="Hossain A."/>
            <person name="Karabika E."/>
            <person name="Karaffa L."/>
            <person name="Karanyi Z."/>
            <person name="Krasevec N."/>
            <person name="Kuo A."/>
            <person name="Kusch H."/>
            <person name="LaButti K."/>
            <person name="Lagendijk E.L."/>
            <person name="Lapidus A."/>
            <person name="Levasseur A."/>
            <person name="Lindquist E."/>
            <person name="Lipzen A."/>
            <person name="Logrieco A.F."/>
            <person name="MacCabe A."/>
            <person name="Maekelae M.R."/>
            <person name="Malavazi I."/>
            <person name="Melin P."/>
            <person name="Meyer V."/>
            <person name="Mielnichuk N."/>
            <person name="Miskei M."/>
            <person name="Molnar A.P."/>
            <person name="Mule G."/>
            <person name="Ngan C.Y."/>
            <person name="Orejas M."/>
            <person name="Orosz E."/>
            <person name="Ouedraogo J.P."/>
            <person name="Overkamp K.M."/>
            <person name="Park H.-S."/>
            <person name="Perrone G."/>
            <person name="Piumi F."/>
            <person name="Punt P.J."/>
            <person name="Ram A.F."/>
            <person name="Ramon A."/>
            <person name="Rauscher S."/>
            <person name="Record E."/>
            <person name="Riano-Pachon D.M."/>
            <person name="Robert V."/>
            <person name="Roehrig J."/>
            <person name="Ruller R."/>
            <person name="Salamov A."/>
            <person name="Salih N.S."/>
            <person name="Samson R.A."/>
            <person name="Sandor E."/>
            <person name="Sanguinetti M."/>
            <person name="Schuetze T."/>
            <person name="Sepcic K."/>
            <person name="Shelest E."/>
            <person name="Sherlock G."/>
            <person name="Sophianopoulou V."/>
            <person name="Squina F.M."/>
            <person name="Sun H."/>
            <person name="Susca A."/>
            <person name="Todd R.B."/>
            <person name="Tsang A."/>
            <person name="Unkles S.E."/>
            <person name="van de Wiele N."/>
            <person name="van Rossen-Uffink D."/>
            <person name="Oliveira J.V."/>
            <person name="Vesth T.C."/>
            <person name="Visser J."/>
            <person name="Yu J.-H."/>
            <person name="Zhou M."/>
            <person name="Andersen M.R."/>
            <person name="Archer D.B."/>
            <person name="Baker S.E."/>
            <person name="Benoit I."/>
            <person name="Brakhage A.A."/>
            <person name="Braus G.H."/>
            <person name="Fischer R."/>
            <person name="Frisvad J.C."/>
            <person name="Goldman G.H."/>
            <person name="Houbraken J."/>
            <person name="Oakley B."/>
            <person name="Pocsi I."/>
            <person name="Scazzocchio C."/>
            <person name="Seiboth B."/>
            <person name="vanKuyk P.A."/>
            <person name="Wortman J."/>
            <person name="Dyer P.S."/>
            <person name="Grigoriev I.V."/>
        </authorList>
    </citation>
    <scope>NUCLEOTIDE SEQUENCE [LARGE SCALE GENOMIC DNA]</scope>
    <source>
        <strain evidence="9">DTO 134E9</strain>
    </source>
</reference>
<protein>
    <submittedName>
        <fullName evidence="8">Uncharacterized protein</fullName>
    </submittedName>
</protein>
<evidence type="ECO:0000256" key="2">
    <source>
        <dbReference type="ARBA" id="ARBA00010617"/>
    </source>
</evidence>
<evidence type="ECO:0000256" key="5">
    <source>
        <dbReference type="ARBA" id="ARBA00023002"/>
    </source>
</evidence>
<evidence type="ECO:0000256" key="4">
    <source>
        <dbReference type="ARBA" id="ARBA00022723"/>
    </source>
</evidence>
<keyword evidence="4" id="KW-0479">Metal-binding</keyword>
<keyword evidence="5" id="KW-0560">Oxidoreductase</keyword>
<gene>
    <name evidence="8" type="ORF">ASPWEDRAFT_178498</name>
</gene>
<dbReference type="SUPFAM" id="SSF48264">
    <property type="entry name" value="Cytochrome P450"/>
    <property type="match status" value="1"/>
</dbReference>
<organism evidence="8 9">
    <name type="scientific">Aspergillus wentii DTO 134E9</name>
    <dbReference type="NCBI Taxonomy" id="1073089"/>
    <lineage>
        <taxon>Eukaryota</taxon>
        <taxon>Fungi</taxon>
        <taxon>Dikarya</taxon>
        <taxon>Ascomycota</taxon>
        <taxon>Pezizomycotina</taxon>
        <taxon>Eurotiomycetes</taxon>
        <taxon>Eurotiomycetidae</taxon>
        <taxon>Eurotiales</taxon>
        <taxon>Aspergillaceae</taxon>
        <taxon>Aspergillus</taxon>
        <taxon>Aspergillus subgen. Cremei</taxon>
    </lineage>
</organism>
<keyword evidence="9" id="KW-1185">Reference proteome</keyword>
<evidence type="ECO:0000256" key="6">
    <source>
        <dbReference type="ARBA" id="ARBA00023004"/>
    </source>
</evidence>
<dbReference type="GO" id="GO:0004497">
    <property type="term" value="F:monooxygenase activity"/>
    <property type="evidence" value="ECO:0007669"/>
    <property type="project" value="UniProtKB-KW"/>
</dbReference>
<dbReference type="Gene3D" id="1.10.630.10">
    <property type="entry name" value="Cytochrome P450"/>
    <property type="match status" value="1"/>
</dbReference>
<dbReference type="GO" id="GO:0020037">
    <property type="term" value="F:heme binding"/>
    <property type="evidence" value="ECO:0007669"/>
    <property type="project" value="InterPro"/>
</dbReference>
<keyword evidence="7" id="KW-0503">Monooxygenase</keyword>
<evidence type="ECO:0000256" key="7">
    <source>
        <dbReference type="ARBA" id="ARBA00023033"/>
    </source>
</evidence>
<name>A0A1L9S0H2_ASPWE</name>
<dbReference type="VEuPathDB" id="FungiDB:ASPWEDRAFT_178498"/>
<dbReference type="InterPro" id="IPR036396">
    <property type="entry name" value="Cyt_P450_sf"/>
</dbReference>
<sequence>MVKGDSCKYIASLHEKYGEVVRVSPNELSYITTTASKTIFGNKTTEDMAFEKNPAHSRASPTRLMAPAFSEQAIKKQGPIIQEYTSIMIDALRHNRSGTAFYPSPDGIVNIGAWTNFIISDILSSLSFGKPVGCLTCGVGTTTLGHM</sequence>
<accession>A0A1L9S0H2</accession>
<dbReference type="GO" id="GO:0016705">
    <property type="term" value="F:oxidoreductase activity, acting on paired donors, with incorporation or reduction of molecular oxygen"/>
    <property type="evidence" value="ECO:0007669"/>
    <property type="project" value="InterPro"/>
</dbReference>